<organism evidence="2 3">
    <name type="scientific">Austropuccinia psidii MF-1</name>
    <dbReference type="NCBI Taxonomy" id="1389203"/>
    <lineage>
        <taxon>Eukaryota</taxon>
        <taxon>Fungi</taxon>
        <taxon>Dikarya</taxon>
        <taxon>Basidiomycota</taxon>
        <taxon>Pucciniomycotina</taxon>
        <taxon>Pucciniomycetes</taxon>
        <taxon>Pucciniales</taxon>
        <taxon>Sphaerophragmiaceae</taxon>
        <taxon>Austropuccinia</taxon>
    </lineage>
</organism>
<protein>
    <submittedName>
        <fullName evidence="2">Uncharacterized protein</fullName>
    </submittedName>
</protein>
<feature type="compositionally biased region" description="Basic and acidic residues" evidence="1">
    <location>
        <begin position="59"/>
        <end position="71"/>
    </location>
</feature>
<dbReference type="Proteomes" id="UP000765509">
    <property type="component" value="Unassembled WGS sequence"/>
</dbReference>
<evidence type="ECO:0000256" key="1">
    <source>
        <dbReference type="SAM" id="MobiDB-lite"/>
    </source>
</evidence>
<feature type="compositionally biased region" description="Polar residues" evidence="1">
    <location>
        <begin position="38"/>
        <end position="56"/>
    </location>
</feature>
<dbReference type="EMBL" id="AVOT02046701">
    <property type="protein sequence ID" value="MBW0542020.1"/>
    <property type="molecule type" value="Genomic_DNA"/>
</dbReference>
<evidence type="ECO:0000313" key="2">
    <source>
        <dbReference type="EMBL" id="MBW0542020.1"/>
    </source>
</evidence>
<accession>A0A9Q3IK64</accession>
<comment type="caution">
    <text evidence="2">The sequence shown here is derived from an EMBL/GenBank/DDBJ whole genome shotgun (WGS) entry which is preliminary data.</text>
</comment>
<sequence>MRKSLGNPKSLKLLNGWHPLMEKKNMMILTEEWREKPSNTQAKAKNSPNSQQQQFQLEEAFKNSEKREGKSTSHKPIPPSLHNPKDSEGCHGKFVSDGQSYDRITEKGGHQIRISEMISNILDGVPNFHIPINDVKSHISQKNSSICKALKTNNLIVSQINETLMCFERV</sequence>
<dbReference type="AlphaFoldDB" id="A0A9Q3IK64"/>
<reference evidence="2" key="1">
    <citation type="submission" date="2021-03" db="EMBL/GenBank/DDBJ databases">
        <title>Draft genome sequence of rust myrtle Austropuccinia psidii MF-1, a brazilian biotype.</title>
        <authorList>
            <person name="Quecine M.C."/>
            <person name="Pachon D.M.R."/>
            <person name="Bonatelli M.L."/>
            <person name="Correr F.H."/>
            <person name="Franceschini L.M."/>
            <person name="Leite T.F."/>
            <person name="Margarido G.R.A."/>
            <person name="Almeida C.A."/>
            <person name="Ferrarezi J.A."/>
            <person name="Labate C.A."/>
        </authorList>
    </citation>
    <scope>NUCLEOTIDE SEQUENCE</scope>
    <source>
        <strain evidence="2">MF-1</strain>
    </source>
</reference>
<keyword evidence="3" id="KW-1185">Reference proteome</keyword>
<gene>
    <name evidence="2" type="ORF">O181_081735</name>
</gene>
<name>A0A9Q3IK64_9BASI</name>
<proteinExistence type="predicted"/>
<feature type="region of interest" description="Disordered" evidence="1">
    <location>
        <begin position="32"/>
        <end position="100"/>
    </location>
</feature>
<evidence type="ECO:0000313" key="3">
    <source>
        <dbReference type="Proteomes" id="UP000765509"/>
    </source>
</evidence>